<name>A0A8H9GF30_9MICO</name>
<reference evidence="2" key="2">
    <citation type="submission" date="2020-09" db="EMBL/GenBank/DDBJ databases">
        <authorList>
            <person name="Sun Q."/>
            <person name="Ohkuma M."/>
        </authorList>
    </citation>
    <scope>NUCLEOTIDE SEQUENCE</scope>
    <source>
        <strain evidence="2">JCM 3051</strain>
    </source>
</reference>
<sequence length="326" mass="35202">MLRLDGMTGVVALRPLAEASALPDSRVFYDALAREWGDVAPVELEPGVPAWLVLGQRLVYEVMRGDHVFVTDPRRWNGHARGGPPPGSGLAAILAPHRRRAANHTDGVLHERLRAPLDDAFARLAASEGSTAARVRTVCGLLVDRFVHRAEARRPEGTGEADLMAEYASALGYLVVGDLVGLDPEDGHRLHDLTRRLVAGDAGAVEEADRTLARAVAARRARPRRDLAGELVAHPGLRDDVEVVHSLLAVACAGYLTLPAWVGQTLLLALTDARLAARLHGGRLDLELAVPASDLRWTGGPWIRQPDRLPVTFRPVVSAAHGRLRT</sequence>
<dbReference type="InterPro" id="IPR036396">
    <property type="entry name" value="Cyt_P450_sf"/>
</dbReference>
<dbReference type="GO" id="GO:0020037">
    <property type="term" value="F:heme binding"/>
    <property type="evidence" value="ECO:0007669"/>
    <property type="project" value="InterPro"/>
</dbReference>
<proteinExistence type="inferred from homology"/>
<dbReference type="EMBL" id="BMPT01000003">
    <property type="protein sequence ID" value="GGM16431.1"/>
    <property type="molecule type" value="Genomic_DNA"/>
</dbReference>
<dbReference type="SUPFAM" id="SSF48264">
    <property type="entry name" value="Cytochrome P450"/>
    <property type="match status" value="1"/>
</dbReference>
<dbReference type="GO" id="GO:0004497">
    <property type="term" value="F:monooxygenase activity"/>
    <property type="evidence" value="ECO:0007669"/>
    <property type="project" value="InterPro"/>
</dbReference>
<evidence type="ECO:0000313" key="2">
    <source>
        <dbReference type="EMBL" id="GGM16431.1"/>
    </source>
</evidence>
<comment type="similarity">
    <text evidence="1">Belongs to the cytochrome P450 family.</text>
</comment>
<gene>
    <name evidence="2" type="ORF">GCM10010102_10120</name>
</gene>
<reference evidence="2" key="1">
    <citation type="journal article" date="2014" name="Int. J. Syst. Evol. Microbiol.">
        <title>Complete genome sequence of Corynebacterium casei LMG S-19264T (=DSM 44701T), isolated from a smear-ripened cheese.</title>
        <authorList>
            <consortium name="US DOE Joint Genome Institute (JGI-PGF)"/>
            <person name="Walter F."/>
            <person name="Albersmeier A."/>
            <person name="Kalinowski J."/>
            <person name="Ruckert C."/>
        </authorList>
    </citation>
    <scope>NUCLEOTIDE SEQUENCE</scope>
    <source>
        <strain evidence="2">JCM 3051</strain>
    </source>
</reference>
<dbReference type="Gene3D" id="1.10.630.10">
    <property type="entry name" value="Cytochrome P450"/>
    <property type="match status" value="1"/>
</dbReference>
<dbReference type="GO" id="GO:0005506">
    <property type="term" value="F:iron ion binding"/>
    <property type="evidence" value="ECO:0007669"/>
    <property type="project" value="InterPro"/>
</dbReference>
<dbReference type="RefSeq" id="WP_171106598.1">
    <property type="nucleotide sequence ID" value="NZ_BMPT01000003.1"/>
</dbReference>
<dbReference type="PANTHER" id="PTHR46696">
    <property type="entry name" value="P450, PUTATIVE (EUROFUNG)-RELATED"/>
    <property type="match status" value="1"/>
</dbReference>
<protein>
    <recommendedName>
        <fullName evidence="4">Cytochrome P450</fullName>
    </recommendedName>
</protein>
<evidence type="ECO:0008006" key="4">
    <source>
        <dbReference type="Google" id="ProtNLM"/>
    </source>
</evidence>
<comment type="caution">
    <text evidence="2">The sequence shown here is derived from an EMBL/GenBank/DDBJ whole genome shotgun (WGS) entry which is preliminary data.</text>
</comment>
<evidence type="ECO:0000256" key="1">
    <source>
        <dbReference type="ARBA" id="ARBA00010617"/>
    </source>
</evidence>
<accession>A0A8H9GF30</accession>
<dbReference type="AlphaFoldDB" id="A0A8H9GF30"/>
<dbReference type="PANTHER" id="PTHR46696:SF1">
    <property type="entry name" value="CYTOCHROME P450 YJIB-RELATED"/>
    <property type="match status" value="1"/>
</dbReference>
<dbReference type="GO" id="GO:0016705">
    <property type="term" value="F:oxidoreductase activity, acting on paired donors, with incorporation or reduction of molecular oxygen"/>
    <property type="evidence" value="ECO:0007669"/>
    <property type="project" value="InterPro"/>
</dbReference>
<evidence type="ECO:0000313" key="3">
    <source>
        <dbReference type="Proteomes" id="UP000655589"/>
    </source>
</evidence>
<organism evidence="2 3">
    <name type="scientific">Promicromonospora citrea</name>
    <dbReference type="NCBI Taxonomy" id="43677"/>
    <lineage>
        <taxon>Bacteria</taxon>
        <taxon>Bacillati</taxon>
        <taxon>Actinomycetota</taxon>
        <taxon>Actinomycetes</taxon>
        <taxon>Micrococcales</taxon>
        <taxon>Promicromonosporaceae</taxon>
        <taxon>Promicromonospora</taxon>
    </lineage>
</organism>
<dbReference type="Proteomes" id="UP000655589">
    <property type="component" value="Unassembled WGS sequence"/>
</dbReference>
<keyword evidence="3" id="KW-1185">Reference proteome</keyword>